<evidence type="ECO:0000313" key="1">
    <source>
        <dbReference type="EMBL" id="OLF12499.1"/>
    </source>
</evidence>
<dbReference type="AlphaFoldDB" id="A0A1Q8CDU2"/>
<organism evidence="1 2">
    <name type="scientific">Actinophytocola xanthii</name>
    <dbReference type="NCBI Taxonomy" id="1912961"/>
    <lineage>
        <taxon>Bacteria</taxon>
        <taxon>Bacillati</taxon>
        <taxon>Actinomycetota</taxon>
        <taxon>Actinomycetes</taxon>
        <taxon>Pseudonocardiales</taxon>
        <taxon>Pseudonocardiaceae</taxon>
    </lineage>
</organism>
<protein>
    <submittedName>
        <fullName evidence="1">Uncharacterized protein</fullName>
    </submittedName>
</protein>
<reference evidence="1 2" key="1">
    <citation type="submission" date="2016-12" db="EMBL/GenBank/DDBJ databases">
        <title>The draft genome sequence of Actinophytocola sp. 11-183.</title>
        <authorList>
            <person name="Wang W."/>
            <person name="Yuan L."/>
        </authorList>
    </citation>
    <scope>NUCLEOTIDE SEQUENCE [LARGE SCALE GENOMIC DNA]</scope>
    <source>
        <strain evidence="1 2">11-183</strain>
    </source>
</reference>
<dbReference type="EMBL" id="MSIE01000060">
    <property type="protein sequence ID" value="OLF12499.1"/>
    <property type="molecule type" value="Genomic_DNA"/>
</dbReference>
<gene>
    <name evidence="1" type="ORF">BU204_28740</name>
</gene>
<sequence length="70" mass="7558">IAELILRRLKRPALGLGRVLKALDRGLRAQPAAGGVVGQTEYNPVRGLPSALPATTWITKPIDRDFEDAP</sequence>
<proteinExistence type="predicted"/>
<evidence type="ECO:0000313" key="2">
    <source>
        <dbReference type="Proteomes" id="UP000185596"/>
    </source>
</evidence>
<name>A0A1Q8CDU2_9PSEU</name>
<comment type="caution">
    <text evidence="1">The sequence shown here is derived from an EMBL/GenBank/DDBJ whole genome shotgun (WGS) entry which is preliminary data.</text>
</comment>
<keyword evidence="2" id="KW-1185">Reference proteome</keyword>
<dbReference type="RefSeq" id="WP_233160724.1">
    <property type="nucleotide sequence ID" value="NZ_MSIE01000060.1"/>
</dbReference>
<accession>A0A1Q8CDU2</accession>
<dbReference type="Proteomes" id="UP000185596">
    <property type="component" value="Unassembled WGS sequence"/>
</dbReference>
<feature type="non-terminal residue" evidence="1">
    <location>
        <position position="1"/>
    </location>
</feature>